<dbReference type="InterPro" id="IPR001845">
    <property type="entry name" value="HTH_ArsR_DNA-bd_dom"/>
</dbReference>
<organism evidence="2 3">
    <name type="scientific">Micromonospora globispora</name>
    <dbReference type="NCBI Taxonomy" id="1450148"/>
    <lineage>
        <taxon>Bacteria</taxon>
        <taxon>Bacillati</taxon>
        <taxon>Actinomycetota</taxon>
        <taxon>Actinomycetes</taxon>
        <taxon>Micromonosporales</taxon>
        <taxon>Micromonosporaceae</taxon>
        <taxon>Micromonospora</taxon>
    </lineage>
</organism>
<keyword evidence="3" id="KW-1185">Reference proteome</keyword>
<dbReference type="GO" id="GO:0003700">
    <property type="term" value="F:DNA-binding transcription factor activity"/>
    <property type="evidence" value="ECO:0007669"/>
    <property type="project" value="InterPro"/>
</dbReference>
<dbReference type="InterPro" id="IPR036388">
    <property type="entry name" value="WH-like_DNA-bd_sf"/>
</dbReference>
<dbReference type="InterPro" id="IPR011991">
    <property type="entry name" value="ArsR-like_HTH"/>
</dbReference>
<dbReference type="AlphaFoldDB" id="A0A317KIE7"/>
<feature type="domain" description="HTH arsR-type" evidence="1">
    <location>
        <begin position="7"/>
        <end position="85"/>
    </location>
</feature>
<dbReference type="Pfam" id="PF01022">
    <property type="entry name" value="HTH_5"/>
    <property type="match status" value="1"/>
</dbReference>
<protein>
    <recommendedName>
        <fullName evidence="1">HTH arsR-type domain-containing protein</fullName>
    </recommendedName>
</protein>
<dbReference type="CDD" id="cd00090">
    <property type="entry name" value="HTH_ARSR"/>
    <property type="match status" value="1"/>
</dbReference>
<evidence type="ECO:0000313" key="2">
    <source>
        <dbReference type="EMBL" id="PWU51478.1"/>
    </source>
</evidence>
<dbReference type="SUPFAM" id="SSF46785">
    <property type="entry name" value="Winged helix' DNA-binding domain"/>
    <property type="match status" value="1"/>
</dbReference>
<gene>
    <name evidence="2" type="ORF">DLJ46_04990</name>
</gene>
<dbReference type="Gene3D" id="1.10.10.10">
    <property type="entry name" value="Winged helix-like DNA-binding domain superfamily/Winged helix DNA-binding domain"/>
    <property type="match status" value="1"/>
</dbReference>
<comment type="caution">
    <text evidence="2">The sequence shown here is derived from an EMBL/GenBank/DDBJ whole genome shotgun (WGS) entry which is preliminary data.</text>
</comment>
<evidence type="ECO:0000259" key="1">
    <source>
        <dbReference type="PROSITE" id="PS50987"/>
    </source>
</evidence>
<dbReference type="EMBL" id="QGSV01000087">
    <property type="protein sequence ID" value="PWU51478.1"/>
    <property type="molecule type" value="Genomic_DNA"/>
</dbReference>
<dbReference type="SMART" id="SM00418">
    <property type="entry name" value="HTH_ARSR"/>
    <property type="match status" value="1"/>
</dbReference>
<dbReference type="InterPro" id="IPR036390">
    <property type="entry name" value="WH_DNA-bd_sf"/>
</dbReference>
<reference evidence="3" key="1">
    <citation type="submission" date="2018-05" db="EMBL/GenBank/DDBJ databases">
        <title>Micromonospora globispora sp. nov. and Micromonospora rugosa sp. nov., isolated from marine sediment.</title>
        <authorList>
            <person name="Carro L."/>
            <person name="Aysel V."/>
            <person name="Cetin D."/>
            <person name="Igual J.M."/>
            <person name="Klenk H.-P."/>
            <person name="Trujillo M.E."/>
            <person name="Sahin N."/>
        </authorList>
    </citation>
    <scope>NUCLEOTIDE SEQUENCE [LARGE SCALE GENOMIC DNA]</scope>
    <source>
        <strain evidence="3">S2904</strain>
    </source>
</reference>
<dbReference type="RefSeq" id="WP_109943490.1">
    <property type="nucleotide sequence ID" value="NZ_QGGF01000169.1"/>
</dbReference>
<dbReference type="Proteomes" id="UP000245683">
    <property type="component" value="Unassembled WGS sequence"/>
</dbReference>
<name>A0A317KIE7_9ACTN</name>
<evidence type="ECO:0000313" key="3">
    <source>
        <dbReference type="Proteomes" id="UP000245683"/>
    </source>
</evidence>
<dbReference type="PROSITE" id="PS50987">
    <property type="entry name" value="HTH_ARSR_2"/>
    <property type="match status" value="1"/>
</dbReference>
<sequence length="85" mass="9378">MTERQATNERGIDNGFEILRAIAHPVRIPILLHVSKSDRCVTELSAALAIPAPRGSHQLRHLRHARLVHRQAAPAHPSGVGRRMG</sequence>
<accession>A0A317KIE7</accession>
<proteinExistence type="predicted"/>
<dbReference type="OrthoDB" id="194599at2"/>